<proteinExistence type="predicted"/>
<organism evidence="1 2">
    <name type="scientific">Pluteus cervinus</name>
    <dbReference type="NCBI Taxonomy" id="181527"/>
    <lineage>
        <taxon>Eukaryota</taxon>
        <taxon>Fungi</taxon>
        <taxon>Dikarya</taxon>
        <taxon>Basidiomycota</taxon>
        <taxon>Agaricomycotina</taxon>
        <taxon>Agaricomycetes</taxon>
        <taxon>Agaricomycetidae</taxon>
        <taxon>Agaricales</taxon>
        <taxon>Pluteineae</taxon>
        <taxon>Pluteaceae</taxon>
        <taxon>Pluteus</taxon>
    </lineage>
</organism>
<evidence type="ECO:0000313" key="1">
    <source>
        <dbReference type="EMBL" id="TFK58724.1"/>
    </source>
</evidence>
<dbReference type="EMBL" id="ML209220">
    <property type="protein sequence ID" value="TFK58724.1"/>
    <property type="molecule type" value="Genomic_DNA"/>
</dbReference>
<dbReference type="Proteomes" id="UP000308600">
    <property type="component" value="Unassembled WGS sequence"/>
</dbReference>
<protein>
    <submittedName>
        <fullName evidence="1">Uncharacterized protein</fullName>
    </submittedName>
</protein>
<accession>A0ACD3A004</accession>
<reference evidence="1 2" key="1">
    <citation type="journal article" date="2019" name="Nat. Ecol. Evol.">
        <title>Megaphylogeny resolves global patterns of mushroom evolution.</title>
        <authorList>
            <person name="Varga T."/>
            <person name="Krizsan K."/>
            <person name="Foldi C."/>
            <person name="Dima B."/>
            <person name="Sanchez-Garcia M."/>
            <person name="Sanchez-Ramirez S."/>
            <person name="Szollosi G.J."/>
            <person name="Szarkandi J.G."/>
            <person name="Papp V."/>
            <person name="Albert L."/>
            <person name="Andreopoulos W."/>
            <person name="Angelini C."/>
            <person name="Antonin V."/>
            <person name="Barry K.W."/>
            <person name="Bougher N.L."/>
            <person name="Buchanan P."/>
            <person name="Buyck B."/>
            <person name="Bense V."/>
            <person name="Catcheside P."/>
            <person name="Chovatia M."/>
            <person name="Cooper J."/>
            <person name="Damon W."/>
            <person name="Desjardin D."/>
            <person name="Finy P."/>
            <person name="Geml J."/>
            <person name="Haridas S."/>
            <person name="Hughes K."/>
            <person name="Justo A."/>
            <person name="Karasinski D."/>
            <person name="Kautmanova I."/>
            <person name="Kiss B."/>
            <person name="Kocsube S."/>
            <person name="Kotiranta H."/>
            <person name="LaButti K.M."/>
            <person name="Lechner B.E."/>
            <person name="Liimatainen K."/>
            <person name="Lipzen A."/>
            <person name="Lukacs Z."/>
            <person name="Mihaltcheva S."/>
            <person name="Morgado L.N."/>
            <person name="Niskanen T."/>
            <person name="Noordeloos M.E."/>
            <person name="Ohm R.A."/>
            <person name="Ortiz-Santana B."/>
            <person name="Ovrebo C."/>
            <person name="Racz N."/>
            <person name="Riley R."/>
            <person name="Savchenko A."/>
            <person name="Shiryaev A."/>
            <person name="Soop K."/>
            <person name="Spirin V."/>
            <person name="Szebenyi C."/>
            <person name="Tomsovsky M."/>
            <person name="Tulloss R.E."/>
            <person name="Uehling J."/>
            <person name="Grigoriev I.V."/>
            <person name="Vagvolgyi C."/>
            <person name="Papp T."/>
            <person name="Martin F.M."/>
            <person name="Miettinen O."/>
            <person name="Hibbett D.S."/>
            <person name="Nagy L.G."/>
        </authorList>
    </citation>
    <scope>NUCLEOTIDE SEQUENCE [LARGE SCALE GENOMIC DNA]</scope>
    <source>
        <strain evidence="1 2">NL-1719</strain>
    </source>
</reference>
<gene>
    <name evidence="1" type="ORF">BDN72DRAFT_865714</name>
</gene>
<sequence length="141" mass="16569">QGDSVYPWMTDSWNVSLTHLTGLRMFLLDTPLALDSTTPSEEWTETEREIEHKFISALAAVIPSLDRIYLLYAYDEELGRGDEDRIGMYERYAKDPNLFANATFPWVHNSIRSHTPWRFMTPLYYITRIPREDEDVFGEED</sequence>
<name>A0ACD3A004_9AGAR</name>
<feature type="non-terminal residue" evidence="1">
    <location>
        <position position="1"/>
    </location>
</feature>
<keyword evidence="2" id="KW-1185">Reference proteome</keyword>
<evidence type="ECO:0000313" key="2">
    <source>
        <dbReference type="Proteomes" id="UP000308600"/>
    </source>
</evidence>